<dbReference type="Pfam" id="PF00528">
    <property type="entry name" value="BPD_transp_1"/>
    <property type="match status" value="1"/>
</dbReference>
<dbReference type="Gene3D" id="1.10.3720.10">
    <property type="entry name" value="MetI-like"/>
    <property type="match status" value="1"/>
</dbReference>
<protein>
    <submittedName>
        <fullName evidence="9">Peptide/nickel transport system permease protein</fullName>
    </submittedName>
</protein>
<feature type="transmembrane region" description="Helical" evidence="7">
    <location>
        <begin position="103"/>
        <end position="126"/>
    </location>
</feature>
<dbReference type="STRING" id="1121117.SAMN02745977_00973"/>
<keyword evidence="2 7" id="KW-0813">Transport</keyword>
<dbReference type="PANTHER" id="PTHR43386:SF25">
    <property type="entry name" value="PEPTIDE ABC TRANSPORTER PERMEASE PROTEIN"/>
    <property type="match status" value="1"/>
</dbReference>
<keyword evidence="10" id="KW-1185">Reference proteome</keyword>
<evidence type="ECO:0000313" key="10">
    <source>
        <dbReference type="Proteomes" id="UP000199531"/>
    </source>
</evidence>
<reference evidence="9 10" key="1">
    <citation type="submission" date="2016-10" db="EMBL/GenBank/DDBJ databases">
        <authorList>
            <person name="de Groot N.N."/>
        </authorList>
    </citation>
    <scope>NUCLEOTIDE SEQUENCE [LARGE SCALE GENOMIC DNA]</scope>
    <source>
        <strain evidence="9 10">DSM 15123</strain>
    </source>
</reference>
<dbReference type="PROSITE" id="PS50928">
    <property type="entry name" value="ABC_TM1"/>
    <property type="match status" value="1"/>
</dbReference>
<dbReference type="InterPro" id="IPR000515">
    <property type="entry name" value="MetI-like"/>
</dbReference>
<name>A0A1H8F963_9BURK</name>
<sequence>MNTPATASSTDSVTAAANTAASAPRVNRLRARAWRHPGLWIGGGLTLALVLAALLSYVWTPWPPLEMQLDRKLLPPSTSHWLGTDVMGRDVVSQLLVGARSSIFVGLIAVGIGLLIGTALGLLAAARRGWMEELILRMTDVTFAFPAILTAIMLAAVWGPGMVNAMIAIGIFNIPTFIRVTRAGANALWTREFVLAARACGKNRWRITWEHILPNILAILIVQASIQFAIAILAEAALSYLGLGTQPPQPSWGRMLADAQTLMFSHPMLAVYPGVAIALTVLGLNFLGDALRDLLDPKISEGGR</sequence>
<accession>A0A1H8F963</accession>
<organism evidence="9 10">
    <name type="scientific">Brachymonas denitrificans DSM 15123</name>
    <dbReference type="NCBI Taxonomy" id="1121117"/>
    <lineage>
        <taxon>Bacteria</taxon>
        <taxon>Pseudomonadati</taxon>
        <taxon>Pseudomonadota</taxon>
        <taxon>Betaproteobacteria</taxon>
        <taxon>Burkholderiales</taxon>
        <taxon>Comamonadaceae</taxon>
        <taxon>Brachymonas</taxon>
    </lineage>
</organism>
<dbReference type="InterPro" id="IPR050366">
    <property type="entry name" value="BP-dependent_transpt_permease"/>
</dbReference>
<feature type="transmembrane region" description="Helical" evidence="7">
    <location>
        <begin position="163"/>
        <end position="181"/>
    </location>
</feature>
<dbReference type="GO" id="GO:0055085">
    <property type="term" value="P:transmembrane transport"/>
    <property type="evidence" value="ECO:0007669"/>
    <property type="project" value="InterPro"/>
</dbReference>
<gene>
    <name evidence="9" type="ORF">SAMN02745977_00973</name>
</gene>
<dbReference type="AlphaFoldDB" id="A0A1H8F963"/>
<dbReference type="SUPFAM" id="SSF161098">
    <property type="entry name" value="MetI-like"/>
    <property type="match status" value="1"/>
</dbReference>
<dbReference type="Proteomes" id="UP000199531">
    <property type="component" value="Unassembled WGS sequence"/>
</dbReference>
<feature type="domain" description="ABC transmembrane type-1" evidence="8">
    <location>
        <begin position="99"/>
        <end position="288"/>
    </location>
</feature>
<keyword evidence="5 7" id="KW-1133">Transmembrane helix</keyword>
<dbReference type="EMBL" id="FOCW01000001">
    <property type="protein sequence ID" value="SEN28363.1"/>
    <property type="molecule type" value="Genomic_DNA"/>
</dbReference>
<evidence type="ECO:0000256" key="2">
    <source>
        <dbReference type="ARBA" id="ARBA00022448"/>
    </source>
</evidence>
<evidence type="ECO:0000256" key="5">
    <source>
        <dbReference type="ARBA" id="ARBA00022989"/>
    </source>
</evidence>
<evidence type="ECO:0000256" key="1">
    <source>
        <dbReference type="ARBA" id="ARBA00004651"/>
    </source>
</evidence>
<dbReference type="GO" id="GO:0005886">
    <property type="term" value="C:plasma membrane"/>
    <property type="evidence" value="ECO:0007669"/>
    <property type="project" value="UniProtKB-SubCell"/>
</dbReference>
<dbReference type="InterPro" id="IPR035906">
    <property type="entry name" value="MetI-like_sf"/>
</dbReference>
<keyword evidence="6 7" id="KW-0472">Membrane</keyword>
<evidence type="ECO:0000256" key="7">
    <source>
        <dbReference type="RuleBase" id="RU363032"/>
    </source>
</evidence>
<feature type="transmembrane region" description="Helical" evidence="7">
    <location>
        <begin position="38"/>
        <end position="59"/>
    </location>
</feature>
<keyword evidence="4 7" id="KW-0812">Transmembrane</keyword>
<feature type="transmembrane region" description="Helical" evidence="7">
    <location>
        <begin position="212"/>
        <end position="234"/>
    </location>
</feature>
<proteinExistence type="inferred from homology"/>
<comment type="subcellular location">
    <subcellularLocation>
        <location evidence="1 7">Cell membrane</location>
        <topology evidence="1 7">Multi-pass membrane protein</topology>
    </subcellularLocation>
</comment>
<feature type="transmembrane region" description="Helical" evidence="7">
    <location>
        <begin position="138"/>
        <end position="157"/>
    </location>
</feature>
<keyword evidence="3" id="KW-1003">Cell membrane</keyword>
<dbReference type="CDD" id="cd06261">
    <property type="entry name" value="TM_PBP2"/>
    <property type="match status" value="1"/>
</dbReference>
<evidence type="ECO:0000259" key="8">
    <source>
        <dbReference type="PROSITE" id="PS50928"/>
    </source>
</evidence>
<evidence type="ECO:0000256" key="6">
    <source>
        <dbReference type="ARBA" id="ARBA00023136"/>
    </source>
</evidence>
<evidence type="ECO:0000256" key="4">
    <source>
        <dbReference type="ARBA" id="ARBA00022692"/>
    </source>
</evidence>
<feature type="transmembrane region" description="Helical" evidence="7">
    <location>
        <begin position="269"/>
        <end position="288"/>
    </location>
</feature>
<evidence type="ECO:0000256" key="3">
    <source>
        <dbReference type="ARBA" id="ARBA00022475"/>
    </source>
</evidence>
<dbReference type="PANTHER" id="PTHR43386">
    <property type="entry name" value="OLIGOPEPTIDE TRANSPORT SYSTEM PERMEASE PROTEIN APPC"/>
    <property type="match status" value="1"/>
</dbReference>
<comment type="similarity">
    <text evidence="7">Belongs to the binding-protein-dependent transport system permease family.</text>
</comment>
<evidence type="ECO:0000313" key="9">
    <source>
        <dbReference type="EMBL" id="SEN28363.1"/>
    </source>
</evidence>